<evidence type="ECO:0000256" key="1">
    <source>
        <dbReference type="ARBA" id="ARBA00004123"/>
    </source>
</evidence>
<name>A0A8J4X1C4_CLAMG</name>
<organism evidence="6 7">
    <name type="scientific">Clarias magur</name>
    <name type="common">Asian catfish</name>
    <name type="synonym">Macropteronotus magur</name>
    <dbReference type="NCBI Taxonomy" id="1594786"/>
    <lineage>
        <taxon>Eukaryota</taxon>
        <taxon>Metazoa</taxon>
        <taxon>Chordata</taxon>
        <taxon>Craniata</taxon>
        <taxon>Vertebrata</taxon>
        <taxon>Euteleostomi</taxon>
        <taxon>Actinopterygii</taxon>
        <taxon>Neopterygii</taxon>
        <taxon>Teleostei</taxon>
        <taxon>Ostariophysi</taxon>
        <taxon>Siluriformes</taxon>
        <taxon>Clariidae</taxon>
        <taxon>Clarias</taxon>
    </lineage>
</organism>
<keyword evidence="7" id="KW-1185">Reference proteome</keyword>
<reference evidence="6" key="1">
    <citation type="submission" date="2020-07" db="EMBL/GenBank/DDBJ databases">
        <title>Clarias magur genome sequencing, assembly and annotation.</title>
        <authorList>
            <person name="Kushwaha B."/>
            <person name="Kumar R."/>
            <person name="Das P."/>
            <person name="Joshi C.G."/>
            <person name="Kumar D."/>
            <person name="Nagpure N.S."/>
            <person name="Pandey M."/>
            <person name="Agarwal S."/>
            <person name="Srivastava S."/>
            <person name="Singh M."/>
            <person name="Sahoo L."/>
            <person name="Jayasankar P."/>
            <person name="Meher P.K."/>
            <person name="Koringa P.G."/>
            <person name="Iquebal M.A."/>
            <person name="Das S.P."/>
            <person name="Bit A."/>
            <person name="Patnaik S."/>
            <person name="Patel N."/>
            <person name="Shah T.M."/>
            <person name="Hinsu A."/>
            <person name="Jena J.K."/>
        </authorList>
    </citation>
    <scope>NUCLEOTIDE SEQUENCE</scope>
    <source>
        <strain evidence="6">CIFAMagur01</strain>
        <tissue evidence="6">Testis</tissue>
    </source>
</reference>
<evidence type="ECO:0000259" key="5">
    <source>
        <dbReference type="PROSITE" id="PS50006"/>
    </source>
</evidence>
<feature type="compositionally biased region" description="Low complexity" evidence="4">
    <location>
        <begin position="231"/>
        <end position="247"/>
    </location>
</feature>
<dbReference type="OrthoDB" id="436852at2759"/>
<keyword evidence="2" id="KW-0539">Nucleus</keyword>
<comment type="function">
    <text evidence="3">Potential transcription factor that may play a role in the regulation of genes involved in cell cycle G1/S transition. May bind to regulatory elements of genes, including the promoter of the transcription factor FOXO1.</text>
</comment>
<dbReference type="PROSITE" id="PS50006">
    <property type="entry name" value="FHA_DOMAIN"/>
    <property type="match status" value="1"/>
</dbReference>
<dbReference type="Proteomes" id="UP000727407">
    <property type="component" value="Unassembled WGS sequence"/>
</dbReference>
<gene>
    <name evidence="6" type="ORF">DAT39_013243</name>
</gene>
<accession>A0A8J4X1C4</accession>
<dbReference type="EMBL" id="QNUK01000250">
    <property type="protein sequence ID" value="KAF5897046.1"/>
    <property type="molecule type" value="Genomic_DNA"/>
</dbReference>
<evidence type="ECO:0000313" key="7">
    <source>
        <dbReference type="Proteomes" id="UP000727407"/>
    </source>
</evidence>
<sequence>MFPGIQPCFQLLRIGSSSSTHSPGGGVPPDSAHDLYTFRPALPQSVFRLGRMAELCDVTLVSTTVSRVHAELHAEKQSDAAGEESWKVQVKDRSSYGTWVNDVRIQSGVLMEIFDGDTLTFGGQTVQGNPEFYFLFQKVSVSPQDFAAITVPKASSFSSNINNRIRTSLDSKQEPGLDISKLSINKATVILNSIGSLSKINGSCWTFKKTDKSGAHDAHSFQTLVPPSTPPSLSDSQETVKSIPPSSKSRRKSAHTVLLEDDSAEDHDGCRTGLEEVWKAKASKRRRLYKSESELFQSPPSNVELSTRSQPDSRPVVHKQSTVVFNQLSNGSHSHPQFTVILKRESDHTLHGKSISLVGCRQQKRGSSASRGRRRANSTPVCSSLVVGGESYHLATPPARMGKVMRGHSARFHTASTTTTT</sequence>
<evidence type="ECO:0000313" key="6">
    <source>
        <dbReference type="EMBL" id="KAF5897046.1"/>
    </source>
</evidence>
<feature type="region of interest" description="Disordered" evidence="4">
    <location>
        <begin position="291"/>
        <end position="315"/>
    </location>
</feature>
<dbReference type="InterPro" id="IPR008984">
    <property type="entry name" value="SMAD_FHA_dom_sf"/>
</dbReference>
<dbReference type="SUPFAM" id="SSF49879">
    <property type="entry name" value="SMAD/FHA domain"/>
    <property type="match status" value="1"/>
</dbReference>
<dbReference type="GO" id="GO:0010468">
    <property type="term" value="P:regulation of gene expression"/>
    <property type="evidence" value="ECO:0007669"/>
    <property type="project" value="InterPro"/>
</dbReference>
<comment type="caution">
    <text evidence="6">The sequence shown here is derived from an EMBL/GenBank/DDBJ whole genome shotgun (WGS) entry which is preliminary data.</text>
</comment>
<dbReference type="GO" id="GO:0005634">
    <property type="term" value="C:nucleus"/>
    <property type="evidence" value="ECO:0007669"/>
    <property type="project" value="UniProtKB-SubCell"/>
</dbReference>
<dbReference type="InterPro" id="IPR000253">
    <property type="entry name" value="FHA_dom"/>
</dbReference>
<dbReference type="PANTHER" id="PTHR15464:SF1">
    <property type="entry name" value="TRANSCRIPTION FACTOR 19"/>
    <property type="match status" value="1"/>
</dbReference>
<dbReference type="AlphaFoldDB" id="A0A8J4X1C4"/>
<dbReference type="Pfam" id="PF00498">
    <property type="entry name" value="FHA"/>
    <property type="match status" value="1"/>
</dbReference>
<feature type="compositionally biased region" description="Polar residues" evidence="4">
    <location>
        <begin position="294"/>
        <end position="312"/>
    </location>
</feature>
<feature type="region of interest" description="Disordered" evidence="4">
    <location>
        <begin position="361"/>
        <end position="380"/>
    </location>
</feature>
<dbReference type="SMART" id="SM00240">
    <property type="entry name" value="FHA"/>
    <property type="match status" value="1"/>
</dbReference>
<proteinExistence type="predicted"/>
<evidence type="ECO:0000256" key="2">
    <source>
        <dbReference type="ARBA" id="ARBA00023242"/>
    </source>
</evidence>
<feature type="domain" description="FHA" evidence="5">
    <location>
        <begin position="47"/>
        <end position="105"/>
    </location>
</feature>
<feature type="region of interest" description="Disordered" evidence="4">
    <location>
        <begin position="218"/>
        <end position="269"/>
    </location>
</feature>
<dbReference type="PANTHER" id="PTHR15464">
    <property type="entry name" value="TRANSCRIPTION FACTOR 19"/>
    <property type="match status" value="1"/>
</dbReference>
<protein>
    <submittedName>
        <fullName evidence="6">Transcription factor 19-like</fullName>
    </submittedName>
</protein>
<feature type="non-terminal residue" evidence="6">
    <location>
        <position position="1"/>
    </location>
</feature>
<evidence type="ECO:0000256" key="4">
    <source>
        <dbReference type="SAM" id="MobiDB-lite"/>
    </source>
</evidence>
<dbReference type="Gene3D" id="2.60.200.20">
    <property type="match status" value="1"/>
</dbReference>
<comment type="subcellular location">
    <subcellularLocation>
        <location evidence="1">Nucleus</location>
    </subcellularLocation>
</comment>
<evidence type="ECO:0000256" key="3">
    <source>
        <dbReference type="ARBA" id="ARBA00093325"/>
    </source>
</evidence>
<dbReference type="CDD" id="cd22685">
    <property type="entry name" value="FHA_TCF19"/>
    <property type="match status" value="1"/>
</dbReference>
<dbReference type="InterPro" id="IPR042803">
    <property type="entry name" value="TCF19"/>
</dbReference>